<protein>
    <submittedName>
        <fullName evidence="1">Uncharacterized protein</fullName>
    </submittedName>
</protein>
<comment type="caution">
    <text evidence="1">The sequence shown here is derived from an EMBL/GenBank/DDBJ whole genome shotgun (WGS) entry which is preliminary data.</text>
</comment>
<proteinExistence type="predicted"/>
<keyword evidence="2" id="KW-1185">Reference proteome</keyword>
<evidence type="ECO:0000313" key="1">
    <source>
        <dbReference type="EMBL" id="KXU17129.1"/>
    </source>
</evidence>
<evidence type="ECO:0000313" key="2">
    <source>
        <dbReference type="Proteomes" id="UP000070339"/>
    </source>
</evidence>
<name>A0ABR5V6M0_9CORY</name>
<gene>
    <name evidence="1" type="ORF">WM41_2371</name>
</gene>
<reference evidence="1 2" key="1">
    <citation type="journal article" date="2016" name="Int. J. Syst. Evol. Microbiol.">
        <title>Resolving the Complexity of Human Skin Metagenomes Using Single-Molecule Sequencing.</title>
        <authorList>
            <consortium name="NISC Comparative Sequencing Program"/>
            <person name="Tsai Y.C."/>
            <person name="Conlan S."/>
            <person name="Deming C."/>
            <person name="Segre J.A."/>
            <person name="Kong H.H."/>
            <person name="Korlach J."/>
            <person name="Oh J."/>
        </authorList>
    </citation>
    <scope>NUCLEOTIDE SEQUENCE [LARGE SCALE GENOMIC DNA]</scope>
    <source>
        <strain evidence="1 2">1B08</strain>
    </source>
</reference>
<accession>A0ABR5V6M0</accession>
<organism evidence="1 2">
    <name type="scientific">Corynebacterium simulans</name>
    <dbReference type="NCBI Taxonomy" id="146827"/>
    <lineage>
        <taxon>Bacteria</taxon>
        <taxon>Bacillati</taxon>
        <taxon>Actinomycetota</taxon>
        <taxon>Actinomycetes</taxon>
        <taxon>Mycobacteriales</taxon>
        <taxon>Corynebacteriaceae</taxon>
        <taxon>Corynebacterium</taxon>
    </lineage>
</organism>
<dbReference type="EMBL" id="LTEB01000041">
    <property type="protein sequence ID" value="KXU17129.1"/>
    <property type="molecule type" value="Genomic_DNA"/>
</dbReference>
<sequence length="43" mass="4723">MCTKGQFWLRAESKIAGKILENASSSGDYPKVSEVLKDAMVAY</sequence>
<dbReference type="Proteomes" id="UP000070339">
    <property type="component" value="Unassembled WGS sequence"/>
</dbReference>